<dbReference type="Proteomes" id="UP001500390">
    <property type="component" value="Unassembled WGS sequence"/>
</dbReference>
<dbReference type="PANTHER" id="PTHR30614">
    <property type="entry name" value="MEMBRANE COMPONENT OF AMINO ACID ABC TRANSPORTER"/>
    <property type="match status" value="1"/>
</dbReference>
<evidence type="ECO:0000256" key="7">
    <source>
        <dbReference type="RuleBase" id="RU363032"/>
    </source>
</evidence>
<keyword evidence="3" id="KW-1003">Cell membrane</keyword>
<feature type="transmembrane region" description="Helical" evidence="7">
    <location>
        <begin position="112"/>
        <end position="131"/>
    </location>
</feature>
<dbReference type="InterPro" id="IPR035906">
    <property type="entry name" value="MetI-like_sf"/>
</dbReference>
<dbReference type="Pfam" id="PF00528">
    <property type="entry name" value="BPD_transp_1"/>
    <property type="match status" value="1"/>
</dbReference>
<feature type="transmembrane region" description="Helical" evidence="7">
    <location>
        <begin position="65"/>
        <end position="91"/>
    </location>
</feature>
<dbReference type="NCBIfam" id="TIGR01726">
    <property type="entry name" value="HEQRo_perm_3TM"/>
    <property type="match status" value="1"/>
</dbReference>
<evidence type="ECO:0000256" key="4">
    <source>
        <dbReference type="ARBA" id="ARBA00022692"/>
    </source>
</evidence>
<comment type="subcellular location">
    <subcellularLocation>
        <location evidence="1 7">Cell membrane</location>
        <topology evidence="1 7">Multi-pass membrane protein</topology>
    </subcellularLocation>
</comment>
<comment type="similarity">
    <text evidence="7">Belongs to the binding-protein-dependent transport system permease family.</text>
</comment>
<evidence type="ECO:0000313" key="10">
    <source>
        <dbReference type="Proteomes" id="UP001500390"/>
    </source>
</evidence>
<evidence type="ECO:0000256" key="5">
    <source>
        <dbReference type="ARBA" id="ARBA00022989"/>
    </source>
</evidence>
<dbReference type="SUPFAM" id="SSF161098">
    <property type="entry name" value="MetI-like"/>
    <property type="match status" value="1"/>
</dbReference>
<evidence type="ECO:0000256" key="1">
    <source>
        <dbReference type="ARBA" id="ARBA00004651"/>
    </source>
</evidence>
<dbReference type="InterPro" id="IPR000515">
    <property type="entry name" value="MetI-like"/>
</dbReference>
<protein>
    <submittedName>
        <fullName evidence="9">Amino acid ABC transporter permease</fullName>
    </submittedName>
</protein>
<name>A0ABP8K345_9MICO</name>
<accession>A0ABP8K345</accession>
<keyword evidence="6 7" id="KW-0472">Membrane</keyword>
<keyword evidence="10" id="KW-1185">Reference proteome</keyword>
<gene>
    <name evidence="9" type="ORF">GCM10023153_26710</name>
</gene>
<dbReference type="CDD" id="cd06261">
    <property type="entry name" value="TM_PBP2"/>
    <property type="match status" value="1"/>
</dbReference>
<evidence type="ECO:0000256" key="3">
    <source>
        <dbReference type="ARBA" id="ARBA00022475"/>
    </source>
</evidence>
<feature type="transmembrane region" description="Helical" evidence="7">
    <location>
        <begin position="20"/>
        <end position="38"/>
    </location>
</feature>
<evidence type="ECO:0000313" key="9">
    <source>
        <dbReference type="EMBL" id="GAA4399920.1"/>
    </source>
</evidence>
<reference evidence="10" key="1">
    <citation type="journal article" date="2019" name="Int. J. Syst. Evol. Microbiol.">
        <title>The Global Catalogue of Microorganisms (GCM) 10K type strain sequencing project: providing services to taxonomists for standard genome sequencing and annotation.</title>
        <authorList>
            <consortium name="The Broad Institute Genomics Platform"/>
            <consortium name="The Broad Institute Genome Sequencing Center for Infectious Disease"/>
            <person name="Wu L."/>
            <person name="Ma J."/>
        </authorList>
    </citation>
    <scope>NUCLEOTIDE SEQUENCE [LARGE SCALE GENOMIC DNA]</scope>
    <source>
        <strain evidence="10">JCM 17738</strain>
    </source>
</reference>
<keyword evidence="2 7" id="KW-0813">Transport</keyword>
<keyword evidence="5 7" id="KW-1133">Transmembrane helix</keyword>
<comment type="caution">
    <text evidence="9">The sequence shown here is derived from an EMBL/GenBank/DDBJ whole genome shotgun (WGS) entry which is preliminary data.</text>
</comment>
<dbReference type="Gene3D" id="1.10.3720.10">
    <property type="entry name" value="MetI-like"/>
    <property type="match status" value="1"/>
</dbReference>
<dbReference type="EMBL" id="BAABFX010000037">
    <property type="protein sequence ID" value="GAA4399920.1"/>
    <property type="molecule type" value="Genomic_DNA"/>
</dbReference>
<organism evidence="9 10">
    <name type="scientific">Ornithinibacter aureus</name>
    <dbReference type="NCBI Taxonomy" id="622664"/>
    <lineage>
        <taxon>Bacteria</taxon>
        <taxon>Bacillati</taxon>
        <taxon>Actinomycetota</taxon>
        <taxon>Actinomycetes</taxon>
        <taxon>Micrococcales</taxon>
        <taxon>Intrasporangiaceae</taxon>
        <taxon>Ornithinibacter</taxon>
    </lineage>
</organism>
<sequence length="333" mass="35191">MSAQNVLFDAPGPKARQRHAILTGVGVLLAGAVLYVVLSRLAEAGQLDGAKWKPFVTDSSLWVDYLIPGLIGTLKAAVLSVIFAGIFGLIFGMGRLSHVKAIRWVSGAVVEFFRSVPVLMMMIFLYFGYFATSTIVPSSQGPLAAVVLALTLYNGSVIAELVRSGVHSLPKGQSEAGLSIGLTPSQTLRTIQLPQALTAMLPALISQFVVVLKDSALGTAITYQELLTWSKTAGSAYANTVPALIVCAALFIAINYGLTRVATWVERRLNRRGTTAGPVTTVAPTMIQGQGEPGEPATHGTRIIGAGIESAEEAATDFVQSARERRKGHGDDA</sequence>
<feature type="transmembrane region" description="Helical" evidence="7">
    <location>
        <begin position="236"/>
        <end position="258"/>
    </location>
</feature>
<proteinExistence type="inferred from homology"/>
<evidence type="ECO:0000256" key="2">
    <source>
        <dbReference type="ARBA" id="ARBA00022448"/>
    </source>
</evidence>
<feature type="domain" description="ABC transmembrane type-1" evidence="8">
    <location>
        <begin position="70"/>
        <end position="262"/>
    </location>
</feature>
<dbReference type="PROSITE" id="PS50928">
    <property type="entry name" value="ABC_TM1"/>
    <property type="match status" value="1"/>
</dbReference>
<dbReference type="PANTHER" id="PTHR30614:SF21">
    <property type="entry name" value="AMINO ACID ABC TRANSPORTER PERMEASE"/>
    <property type="match status" value="1"/>
</dbReference>
<evidence type="ECO:0000256" key="6">
    <source>
        <dbReference type="ARBA" id="ARBA00023136"/>
    </source>
</evidence>
<evidence type="ECO:0000259" key="8">
    <source>
        <dbReference type="PROSITE" id="PS50928"/>
    </source>
</evidence>
<dbReference type="RefSeq" id="WP_159898728.1">
    <property type="nucleotide sequence ID" value="NZ_BAABFX010000037.1"/>
</dbReference>
<dbReference type="InterPro" id="IPR043429">
    <property type="entry name" value="ArtM/GltK/GlnP/TcyL/YhdX-like"/>
</dbReference>
<dbReference type="InterPro" id="IPR010065">
    <property type="entry name" value="AA_ABC_transptr_permease_3TM"/>
</dbReference>
<keyword evidence="4 7" id="KW-0812">Transmembrane</keyword>